<dbReference type="PANTHER" id="PTHR48109:SF1">
    <property type="entry name" value="DIHYDROOROTATE DEHYDROGENASE (FUMARATE)"/>
    <property type="match status" value="1"/>
</dbReference>
<keyword evidence="6" id="KW-0560">Oxidoreductase</keyword>
<dbReference type="InterPro" id="IPR050074">
    <property type="entry name" value="DHO_dehydrogenase"/>
</dbReference>
<reference evidence="8 9" key="1">
    <citation type="journal article" date="2016" name="Nat. Commun.">
        <title>Thousands of microbial genomes shed light on interconnected biogeochemical processes in an aquifer system.</title>
        <authorList>
            <person name="Anantharaman K."/>
            <person name="Brown C.T."/>
            <person name="Hug L.A."/>
            <person name="Sharon I."/>
            <person name="Castelle C.J."/>
            <person name="Probst A.J."/>
            <person name="Thomas B.C."/>
            <person name="Singh A."/>
            <person name="Wilkins M.J."/>
            <person name="Karaoz U."/>
            <person name="Brodie E.L."/>
            <person name="Williams K.H."/>
            <person name="Hubbard S.S."/>
            <person name="Banfield J.F."/>
        </authorList>
    </citation>
    <scope>NUCLEOTIDE SEQUENCE [LARGE SCALE GENOMIC DNA]</scope>
</reference>
<dbReference type="InterPro" id="IPR005720">
    <property type="entry name" value="Dihydroorotate_DH_cat"/>
</dbReference>
<evidence type="ECO:0000256" key="4">
    <source>
        <dbReference type="ARBA" id="ARBA00022643"/>
    </source>
</evidence>
<dbReference type="GO" id="GO:0006221">
    <property type="term" value="P:pyrimidine nucleotide biosynthetic process"/>
    <property type="evidence" value="ECO:0007669"/>
    <property type="project" value="UniProtKB-KW"/>
</dbReference>
<keyword evidence="3" id="KW-0285">Flavoprotein</keyword>
<proteinExistence type="predicted"/>
<dbReference type="Gene3D" id="3.20.20.70">
    <property type="entry name" value="Aldolase class I"/>
    <property type="match status" value="1"/>
</dbReference>
<evidence type="ECO:0000313" key="8">
    <source>
        <dbReference type="EMBL" id="OGG77409.1"/>
    </source>
</evidence>
<organism evidence="8 9">
    <name type="scientific">Candidatus Kaiserbacteria bacterium RIFCSPLOWO2_01_FULL_54_24</name>
    <dbReference type="NCBI Taxonomy" id="1798515"/>
    <lineage>
        <taxon>Bacteria</taxon>
        <taxon>Candidatus Kaiseribacteriota</taxon>
    </lineage>
</organism>
<feature type="domain" description="Dihydroorotate dehydrogenase catalytic" evidence="7">
    <location>
        <begin position="122"/>
        <end position="353"/>
    </location>
</feature>
<dbReference type="GO" id="GO:0004152">
    <property type="term" value="F:dihydroorotate dehydrogenase activity"/>
    <property type="evidence" value="ECO:0007669"/>
    <property type="project" value="TreeGrafter"/>
</dbReference>
<evidence type="ECO:0000313" key="9">
    <source>
        <dbReference type="Proteomes" id="UP000177215"/>
    </source>
</evidence>
<keyword evidence="4" id="KW-0288">FMN</keyword>
<evidence type="ECO:0000256" key="5">
    <source>
        <dbReference type="ARBA" id="ARBA00022975"/>
    </source>
</evidence>
<dbReference type="GO" id="GO:0006207">
    <property type="term" value="P:'de novo' pyrimidine nucleobase biosynthetic process"/>
    <property type="evidence" value="ECO:0007669"/>
    <property type="project" value="TreeGrafter"/>
</dbReference>
<evidence type="ECO:0000259" key="7">
    <source>
        <dbReference type="Pfam" id="PF01180"/>
    </source>
</evidence>
<dbReference type="STRING" id="1798515.A3B35_00320"/>
<protein>
    <recommendedName>
        <fullName evidence="7">Dihydroorotate dehydrogenase catalytic domain-containing protein</fullName>
    </recommendedName>
</protein>
<dbReference type="Pfam" id="PF01180">
    <property type="entry name" value="DHO_dh"/>
    <property type="match status" value="1"/>
</dbReference>
<comment type="caution">
    <text evidence="8">The sequence shown here is derived from an EMBL/GenBank/DDBJ whole genome shotgun (WGS) entry which is preliminary data.</text>
</comment>
<comment type="pathway">
    <text evidence="2">Pyrimidine metabolism; UMP biosynthesis via de novo pathway.</text>
</comment>
<evidence type="ECO:0000256" key="2">
    <source>
        <dbReference type="ARBA" id="ARBA00004725"/>
    </source>
</evidence>
<keyword evidence="5" id="KW-0665">Pyrimidine biosynthesis</keyword>
<evidence type="ECO:0000256" key="3">
    <source>
        <dbReference type="ARBA" id="ARBA00022630"/>
    </source>
</evidence>
<accession>A0A1F6EUT4</accession>
<dbReference type="GO" id="GO:0005737">
    <property type="term" value="C:cytoplasm"/>
    <property type="evidence" value="ECO:0007669"/>
    <property type="project" value="InterPro"/>
</dbReference>
<evidence type="ECO:0000256" key="6">
    <source>
        <dbReference type="ARBA" id="ARBA00023002"/>
    </source>
</evidence>
<evidence type="ECO:0000256" key="1">
    <source>
        <dbReference type="ARBA" id="ARBA00001917"/>
    </source>
</evidence>
<dbReference type="PANTHER" id="PTHR48109">
    <property type="entry name" value="DIHYDROOROTATE DEHYDROGENASE (QUINONE), MITOCHONDRIAL-RELATED"/>
    <property type="match status" value="1"/>
</dbReference>
<dbReference type="SUPFAM" id="SSF51395">
    <property type="entry name" value="FMN-linked oxidoreductases"/>
    <property type="match status" value="1"/>
</dbReference>
<gene>
    <name evidence="8" type="ORF">A3B35_00320</name>
</gene>
<dbReference type="AlphaFoldDB" id="A0A1F6EUT4"/>
<sequence>MLKAPFYDPTKSYYENLEHGPYNGFADGVVLRVEGEPRFEFLGQKINYPLGIPAGPLLDSKFVKAAFDKGFDVAVYKTVRSAEFPCHPFPNVLSVKIEGDLTIERAKKPLVADANYTEPLSITNSFGVPSRPVPEWKADAESAISMERKGQVVVMSFMGTVHEGQTEAEFVEDFAKAGELASQTGAKILEVNLSCPNIGDEGLVCYNLDMTEKVLAAIRSRIGKAPLIVKVGYYKDDADLERLADIVVKYAEALQGINTISAEIVDEKGNQAIPGEKRKRSGVCGHAIKWAGLDFVRRTNAIRKRRGLSFAIMGTGGVITPQDFKEYRDAGADVVMSATGAMWNPYLAKEIKEAYPDA</sequence>
<dbReference type="InterPro" id="IPR013785">
    <property type="entry name" value="Aldolase_TIM"/>
</dbReference>
<dbReference type="EMBL" id="MFMC01000017">
    <property type="protein sequence ID" value="OGG77409.1"/>
    <property type="molecule type" value="Genomic_DNA"/>
</dbReference>
<dbReference type="Proteomes" id="UP000177215">
    <property type="component" value="Unassembled WGS sequence"/>
</dbReference>
<comment type="cofactor">
    <cofactor evidence="1">
        <name>FMN</name>
        <dbReference type="ChEBI" id="CHEBI:58210"/>
    </cofactor>
</comment>
<name>A0A1F6EUT4_9BACT</name>